<name>A0A7S7NNN0_PALFE</name>
<evidence type="ECO:0000256" key="3">
    <source>
        <dbReference type="ARBA" id="ARBA00022691"/>
    </source>
</evidence>
<keyword evidence="1 6" id="KW-0489">Methyltransferase</keyword>
<evidence type="ECO:0000256" key="1">
    <source>
        <dbReference type="ARBA" id="ARBA00022603"/>
    </source>
</evidence>
<feature type="domain" description="Methyltransferase" evidence="5">
    <location>
        <begin position="124"/>
        <end position="214"/>
    </location>
</feature>
<keyword evidence="3" id="KW-0949">S-adenosyl-L-methionine</keyword>
<dbReference type="InterPro" id="IPR041698">
    <property type="entry name" value="Methyltransf_25"/>
</dbReference>
<dbReference type="Pfam" id="PF13649">
    <property type="entry name" value="Methyltransf_25"/>
    <property type="match status" value="1"/>
</dbReference>
<reference evidence="6 7" key="1">
    <citation type="submission" date="2020-10" db="EMBL/GenBank/DDBJ databases">
        <title>Complete genome sequence of Paludibaculum fermentans P105T, a facultatively anaerobic acidobacterium capable of dissimilatory Fe(III) reduction.</title>
        <authorList>
            <person name="Dedysh S.N."/>
            <person name="Beletsky A.V."/>
            <person name="Kulichevskaya I.S."/>
            <person name="Mardanov A.V."/>
            <person name="Ravin N.V."/>
        </authorList>
    </citation>
    <scope>NUCLEOTIDE SEQUENCE [LARGE SCALE GENOMIC DNA]</scope>
    <source>
        <strain evidence="6 7">P105</strain>
    </source>
</reference>
<dbReference type="PANTHER" id="PTHR43464:SF19">
    <property type="entry name" value="UBIQUINONE BIOSYNTHESIS O-METHYLTRANSFERASE, MITOCHONDRIAL"/>
    <property type="match status" value="1"/>
</dbReference>
<dbReference type="InterPro" id="IPR029063">
    <property type="entry name" value="SAM-dependent_MTases_sf"/>
</dbReference>
<sequence>MGKFSFWAAVSALCLLGLAAGASGAQMPDEEVWQQFLGWLAKAPPSDNPRTLLAEYRKHLIAGGTDEPAAVRQINTITALMRTRQDGWQVIFNNIYSSAGTGFSTRPNALLMSAIEGRPAGRALDAGMGQGRNSVFLALKGWTVTGFDVSDAGLAIARKNAEKAGVQITAVQKSEKEFDYGVAQWDLMVFTYVPFAVENADYVQRLKSALRPGGLVVIESFASDTGSAGRRPVDIDPVALRKAFEGFRIEKLDDVTDAPDWTTDKVRLVRMIAEKKR</sequence>
<feature type="signal peptide" evidence="4">
    <location>
        <begin position="1"/>
        <end position="25"/>
    </location>
</feature>
<accession>A0A7S7NNN0</accession>
<dbReference type="GO" id="GO:0032259">
    <property type="term" value="P:methylation"/>
    <property type="evidence" value="ECO:0007669"/>
    <property type="project" value="UniProtKB-KW"/>
</dbReference>
<evidence type="ECO:0000259" key="5">
    <source>
        <dbReference type="Pfam" id="PF13649"/>
    </source>
</evidence>
<evidence type="ECO:0000256" key="2">
    <source>
        <dbReference type="ARBA" id="ARBA00022679"/>
    </source>
</evidence>
<keyword evidence="2 6" id="KW-0808">Transferase</keyword>
<evidence type="ECO:0000313" key="7">
    <source>
        <dbReference type="Proteomes" id="UP000593892"/>
    </source>
</evidence>
<protein>
    <submittedName>
        <fullName evidence="6">Methyltransferase domain-containing protein</fullName>
    </submittedName>
</protein>
<evidence type="ECO:0000313" key="6">
    <source>
        <dbReference type="EMBL" id="QOY86966.1"/>
    </source>
</evidence>
<dbReference type="AlphaFoldDB" id="A0A7S7NNN0"/>
<dbReference type="Gene3D" id="3.40.50.150">
    <property type="entry name" value="Vaccinia Virus protein VP39"/>
    <property type="match status" value="1"/>
</dbReference>
<evidence type="ECO:0000256" key="4">
    <source>
        <dbReference type="SAM" id="SignalP"/>
    </source>
</evidence>
<keyword evidence="7" id="KW-1185">Reference proteome</keyword>
<dbReference type="GO" id="GO:0008168">
    <property type="term" value="F:methyltransferase activity"/>
    <property type="evidence" value="ECO:0007669"/>
    <property type="project" value="UniProtKB-KW"/>
</dbReference>
<dbReference type="KEGG" id="pfer:IRI77_29985"/>
<proteinExistence type="predicted"/>
<dbReference type="CDD" id="cd02440">
    <property type="entry name" value="AdoMet_MTases"/>
    <property type="match status" value="1"/>
</dbReference>
<dbReference type="Proteomes" id="UP000593892">
    <property type="component" value="Chromosome"/>
</dbReference>
<feature type="chain" id="PRO_5032562858" evidence="4">
    <location>
        <begin position="26"/>
        <end position="277"/>
    </location>
</feature>
<dbReference type="RefSeq" id="WP_194448635.1">
    <property type="nucleotide sequence ID" value="NZ_CP063849.1"/>
</dbReference>
<dbReference type="SUPFAM" id="SSF53335">
    <property type="entry name" value="S-adenosyl-L-methionine-dependent methyltransferases"/>
    <property type="match status" value="1"/>
</dbReference>
<dbReference type="EMBL" id="CP063849">
    <property type="protein sequence ID" value="QOY86966.1"/>
    <property type="molecule type" value="Genomic_DNA"/>
</dbReference>
<dbReference type="PANTHER" id="PTHR43464">
    <property type="entry name" value="METHYLTRANSFERASE"/>
    <property type="match status" value="1"/>
</dbReference>
<organism evidence="6 7">
    <name type="scientific">Paludibaculum fermentans</name>
    <dbReference type="NCBI Taxonomy" id="1473598"/>
    <lineage>
        <taxon>Bacteria</taxon>
        <taxon>Pseudomonadati</taxon>
        <taxon>Acidobacteriota</taxon>
        <taxon>Terriglobia</taxon>
        <taxon>Bryobacterales</taxon>
        <taxon>Bryobacteraceae</taxon>
        <taxon>Paludibaculum</taxon>
    </lineage>
</organism>
<keyword evidence="4" id="KW-0732">Signal</keyword>
<gene>
    <name evidence="6" type="ORF">IRI77_29985</name>
</gene>